<dbReference type="Gene3D" id="3.40.50.410">
    <property type="entry name" value="von Willebrand factor, type A domain"/>
    <property type="match status" value="1"/>
</dbReference>
<dbReference type="PROSITE" id="PS50234">
    <property type="entry name" value="VWFA"/>
    <property type="match status" value="1"/>
</dbReference>
<organism evidence="2 3">
    <name type="scientific">Yasminevirus sp. GU-2018</name>
    <dbReference type="NCBI Taxonomy" id="2420051"/>
    <lineage>
        <taxon>Viruses</taxon>
        <taxon>Varidnaviria</taxon>
        <taxon>Bamfordvirae</taxon>
        <taxon>Nucleocytoviricota</taxon>
        <taxon>Megaviricetes</taxon>
        <taxon>Imitervirales</taxon>
        <taxon>Mimiviridae</taxon>
        <taxon>Klosneuvirinae</taxon>
        <taxon>Yasminevirus</taxon>
        <taxon>Yasminevirus saudimassiliense</taxon>
    </lineage>
</organism>
<dbReference type="InterPro" id="IPR051266">
    <property type="entry name" value="CLCR"/>
</dbReference>
<feature type="domain" description="VWFA" evidence="1">
    <location>
        <begin position="80"/>
        <end position="275"/>
    </location>
</feature>
<evidence type="ECO:0000313" key="3">
    <source>
        <dbReference type="Proteomes" id="UP000594342"/>
    </source>
</evidence>
<dbReference type="PANTHER" id="PTHR10579:SF43">
    <property type="entry name" value="ZINC FINGER (C3HC4-TYPE RING FINGER) FAMILY PROTEIN"/>
    <property type="match status" value="1"/>
</dbReference>
<accession>A0A5K0U7P5</accession>
<proteinExistence type="predicted"/>
<protein>
    <submittedName>
        <fullName evidence="2">RING zinc finger-containing protein</fullName>
    </submittedName>
</protein>
<dbReference type="SMART" id="SM00327">
    <property type="entry name" value="VWA"/>
    <property type="match status" value="1"/>
</dbReference>
<dbReference type="SUPFAM" id="SSF53300">
    <property type="entry name" value="vWA-like"/>
    <property type="match status" value="1"/>
</dbReference>
<name>A0A5K0U7P5_9VIRU</name>
<dbReference type="Pfam" id="PF00092">
    <property type="entry name" value="VWA"/>
    <property type="match status" value="1"/>
</dbReference>
<dbReference type="PANTHER" id="PTHR10579">
    <property type="entry name" value="CALCIUM-ACTIVATED CHLORIDE CHANNEL REGULATOR"/>
    <property type="match status" value="1"/>
</dbReference>
<dbReference type="InterPro" id="IPR002035">
    <property type="entry name" value="VWF_A"/>
</dbReference>
<comment type="caution">
    <text evidence="2">The sequence shown here is derived from an EMBL/GenBank/DDBJ whole genome shotgun (WGS) entry which is preliminary data.</text>
</comment>
<evidence type="ECO:0000259" key="1">
    <source>
        <dbReference type="PROSITE" id="PS50234"/>
    </source>
</evidence>
<dbReference type="InterPro" id="IPR036465">
    <property type="entry name" value="vWFA_dom_sf"/>
</dbReference>
<dbReference type="Proteomes" id="UP000594342">
    <property type="component" value="Unassembled WGS sequence"/>
</dbReference>
<reference evidence="2 3" key="1">
    <citation type="submission" date="2018-10" db="EMBL/GenBank/DDBJ databases">
        <authorList>
            <consortium name="IHU Genomes"/>
        </authorList>
    </citation>
    <scope>NUCLEOTIDE SEQUENCE [LARGE SCALE GENOMIC DNA]</scope>
    <source>
        <strain evidence="2 3">A1</strain>
    </source>
</reference>
<dbReference type="EMBL" id="UPSH01000001">
    <property type="protein sequence ID" value="VBB17800.1"/>
    <property type="molecule type" value="Genomic_DNA"/>
</dbReference>
<dbReference type="CDD" id="cd00198">
    <property type="entry name" value="vWFA"/>
    <property type="match status" value="1"/>
</dbReference>
<gene>
    <name evidence="2" type="ORF">YASMINEVIRUS_263</name>
</gene>
<keyword evidence="3" id="KW-1185">Reference proteome</keyword>
<sequence>MQKNFSRPIRCYDCNMMVSGSIKDHHKICSNSRKVKSTIVVDKGASEVHVPTQVVVKYDSATDSKLRVVGRTDQHVNSTDVYFILDVSGSMSGEKLASCKSAVKRLVPEIDKSDRIAIVTFDDKAFFKLKPRPVEQVVRQNELESILSRIFSRGSTAMYDAIDISIDQIHDKSRRTILNVLTDGEDNSSRVTLAQVKQKLREYPNIILNILHVDNSGRINNTYSELALENRGTYKIVREDQLEIEFIMIVKGHYVSNMPNVSSVSTHLQQFANYLSPASI</sequence>
<evidence type="ECO:0000313" key="2">
    <source>
        <dbReference type="EMBL" id="VBB17800.1"/>
    </source>
</evidence>